<protein>
    <submittedName>
        <fullName evidence="2">Uncharacterized protein</fullName>
    </submittedName>
</protein>
<feature type="region of interest" description="Disordered" evidence="1">
    <location>
        <begin position="55"/>
        <end position="88"/>
    </location>
</feature>
<comment type="caution">
    <text evidence="2">The sequence shown here is derived from an EMBL/GenBank/DDBJ whole genome shotgun (WGS) entry which is preliminary data.</text>
</comment>
<dbReference type="VEuPathDB" id="FungiDB:H257_08909"/>
<evidence type="ECO:0000313" key="4">
    <source>
        <dbReference type="EMBL" id="RHY78167.1"/>
    </source>
</evidence>
<dbReference type="EMBL" id="QUSZ01005448">
    <property type="protein sequence ID" value="RHY09638.1"/>
    <property type="molecule type" value="Genomic_DNA"/>
</dbReference>
<evidence type="ECO:0000313" key="10">
    <source>
        <dbReference type="Proteomes" id="UP000266239"/>
    </source>
</evidence>
<sequence length="136" mass="15613">MLKTPLDLQCQYAYKTCTNPRTQKKDGDIHKLCALHRDKANSVQKIYAAKRRARVREQRKQHVMQSKALSTQPLVQDQPSPKHGTATPCIHTSLGSFDVFMAEPAIEPIQSPSDRRSFSIEEYEFLRHVLLSNHKN</sequence>
<proteinExistence type="predicted"/>
<evidence type="ECO:0000313" key="2">
    <source>
        <dbReference type="EMBL" id="RHY09638.1"/>
    </source>
</evidence>
<evidence type="ECO:0000313" key="7">
    <source>
        <dbReference type="Proteomes" id="UP000265427"/>
    </source>
</evidence>
<dbReference type="Proteomes" id="UP000266196">
    <property type="component" value="Unassembled WGS sequence"/>
</dbReference>
<organism evidence="2 7">
    <name type="scientific">Aphanomyces astaci</name>
    <name type="common">Crayfish plague agent</name>
    <dbReference type="NCBI Taxonomy" id="112090"/>
    <lineage>
        <taxon>Eukaryota</taxon>
        <taxon>Sar</taxon>
        <taxon>Stramenopiles</taxon>
        <taxon>Oomycota</taxon>
        <taxon>Saprolegniomycetes</taxon>
        <taxon>Saprolegniales</taxon>
        <taxon>Verrucalvaceae</taxon>
        <taxon>Aphanomyces</taxon>
    </lineage>
</organism>
<accession>A0A397AUM2</accession>
<evidence type="ECO:0000313" key="11">
    <source>
        <dbReference type="Proteomes" id="UP000286510"/>
    </source>
</evidence>
<evidence type="ECO:0000313" key="6">
    <source>
        <dbReference type="EMBL" id="RHZ07546.1"/>
    </source>
</evidence>
<evidence type="ECO:0000313" key="9">
    <source>
        <dbReference type="Proteomes" id="UP000266196"/>
    </source>
</evidence>
<evidence type="ECO:0000256" key="1">
    <source>
        <dbReference type="SAM" id="MobiDB-lite"/>
    </source>
</evidence>
<dbReference type="EMBL" id="QUTF01027910">
    <property type="protein sequence ID" value="RHY79229.1"/>
    <property type="molecule type" value="Genomic_DNA"/>
</dbReference>
<dbReference type="EMBL" id="QUTC01000617">
    <property type="protein sequence ID" value="RHY78167.1"/>
    <property type="molecule type" value="Genomic_DNA"/>
</dbReference>
<dbReference type="Proteomes" id="UP000266239">
    <property type="component" value="Unassembled WGS sequence"/>
</dbReference>
<evidence type="ECO:0000313" key="5">
    <source>
        <dbReference type="EMBL" id="RHY79229.1"/>
    </source>
</evidence>
<dbReference type="AlphaFoldDB" id="A0A397AUM2"/>
<dbReference type="Proteomes" id="UP000265427">
    <property type="component" value="Unassembled WGS sequence"/>
</dbReference>
<dbReference type="EMBL" id="QUTE01012302">
    <property type="protein sequence ID" value="RHZ07546.1"/>
    <property type="molecule type" value="Genomic_DNA"/>
</dbReference>
<name>A0A397AUM2_APHAT</name>
<gene>
    <name evidence="3" type="ORF">DYB25_007025</name>
    <name evidence="5" type="ORF">DYB26_006539</name>
    <name evidence="6" type="ORF">DYB31_006412</name>
    <name evidence="2" type="ORF">DYB36_007952</name>
    <name evidence="4" type="ORF">DYB38_010163</name>
</gene>
<evidence type="ECO:0000313" key="3">
    <source>
        <dbReference type="EMBL" id="RHY22839.1"/>
    </source>
</evidence>
<feature type="compositionally biased region" description="Polar residues" evidence="1">
    <location>
        <begin position="63"/>
        <end position="79"/>
    </location>
</feature>
<reference evidence="7 8" key="1">
    <citation type="submission" date="2018-08" db="EMBL/GenBank/DDBJ databases">
        <title>Aphanomyces genome sequencing and annotation.</title>
        <authorList>
            <person name="Minardi D."/>
            <person name="Oidtmann B."/>
            <person name="Van Der Giezen M."/>
            <person name="Studholme D.J."/>
        </authorList>
    </citation>
    <scope>NUCLEOTIDE SEQUENCE [LARGE SCALE GENOMIC DNA]</scope>
    <source>
        <strain evidence="6 9">197901</strain>
        <strain evidence="5 11">FDL457</strain>
        <strain evidence="2 7">Kv</strain>
        <strain evidence="4 8">SA</strain>
        <strain evidence="3 10">Yx</strain>
    </source>
</reference>
<dbReference type="EMBL" id="QUTA01003624">
    <property type="protein sequence ID" value="RHY22839.1"/>
    <property type="molecule type" value="Genomic_DNA"/>
</dbReference>
<evidence type="ECO:0000313" key="8">
    <source>
        <dbReference type="Proteomes" id="UP000265716"/>
    </source>
</evidence>
<dbReference type="Proteomes" id="UP000286510">
    <property type="component" value="Unassembled WGS sequence"/>
</dbReference>
<dbReference type="Proteomes" id="UP000265716">
    <property type="component" value="Unassembled WGS sequence"/>
</dbReference>